<feature type="region of interest" description="Disordered" evidence="1">
    <location>
        <begin position="76"/>
        <end position="97"/>
    </location>
</feature>
<dbReference type="EMBL" id="JARBJD010000266">
    <property type="protein sequence ID" value="KAK2945279.1"/>
    <property type="molecule type" value="Genomic_DNA"/>
</dbReference>
<sequence length="599" mass="69353">MFGKAHNFLRTDFQKKSENDAALSYHPSLSHSSSPTYRVPITYRGKTCRVLQLFQKEDQTLLSVFDTLSEMKVKVTRRRTGTPSKLTGEQSRAHPISSPEWTLSNISPLLKVLQCDEEDIVVETLRVLQKMASECGSGDTRISLCPNVKIADYSLESLYRIVVRDPPALTLLPSPIFPSSSRNQQYSGLSFLTALTKKLRIVFSEFRTNLQIDPSNFSKYTQLTNDNQFNVTHSLNVCSFSTHLPFLLLKANPPIEVDSAVIRELILFVKEALRTILTHVENIDTLIASLPSDSSSTTPLVSGVTIQTIDSLKQLRNDCEDFLNTGWCFFINVTNKMTDPHKSSFKTIVLDDPSFPDLILNSLKLSHKDFRTTTVITVNNTLIQFPWMKERFMIVNLVERMLETVDFDSLDLLKFETLDPLTTFIDYMSTPIGDDEEAHFDQYPLIRVSVFEPAKQFITFIFKNSHKLDLAKEDKLRLGTRLCMHHLFITNMELRSDEHDAAFVSELVKWETRQMVEMENEKHFQVFFESMLTRTSEWNQEERERQKRRQSLLREEGWDDAFELRVVGIEVDTNQDLIDFAEDFRNELRFNWDLLWSRF</sequence>
<evidence type="ECO:0000313" key="2">
    <source>
        <dbReference type="EMBL" id="KAK2945279.1"/>
    </source>
</evidence>
<gene>
    <name evidence="2" type="ORF">BLNAU_19780</name>
</gene>
<organism evidence="2 3">
    <name type="scientific">Blattamonas nauphoetae</name>
    <dbReference type="NCBI Taxonomy" id="2049346"/>
    <lineage>
        <taxon>Eukaryota</taxon>
        <taxon>Metamonada</taxon>
        <taxon>Preaxostyla</taxon>
        <taxon>Oxymonadida</taxon>
        <taxon>Blattamonas</taxon>
    </lineage>
</organism>
<name>A0ABQ9X1Q7_9EUKA</name>
<comment type="caution">
    <text evidence="2">The sequence shown here is derived from an EMBL/GenBank/DDBJ whole genome shotgun (WGS) entry which is preliminary data.</text>
</comment>
<evidence type="ECO:0000256" key="1">
    <source>
        <dbReference type="SAM" id="MobiDB-lite"/>
    </source>
</evidence>
<reference evidence="2 3" key="1">
    <citation type="journal article" date="2022" name="bioRxiv">
        <title>Genomics of Preaxostyla Flagellates Illuminates Evolutionary Transitions and the Path Towards Mitochondrial Loss.</title>
        <authorList>
            <person name="Novak L.V.F."/>
            <person name="Treitli S.C."/>
            <person name="Pyrih J."/>
            <person name="Halakuc P."/>
            <person name="Pipaliya S.V."/>
            <person name="Vacek V."/>
            <person name="Brzon O."/>
            <person name="Soukal P."/>
            <person name="Eme L."/>
            <person name="Dacks J.B."/>
            <person name="Karnkowska A."/>
            <person name="Elias M."/>
            <person name="Hampl V."/>
        </authorList>
    </citation>
    <scope>NUCLEOTIDE SEQUENCE [LARGE SCALE GENOMIC DNA]</scope>
    <source>
        <strain evidence="2">NAU3</strain>
        <tissue evidence="2">Gut</tissue>
    </source>
</reference>
<dbReference type="Proteomes" id="UP001281761">
    <property type="component" value="Unassembled WGS sequence"/>
</dbReference>
<evidence type="ECO:0000313" key="3">
    <source>
        <dbReference type="Proteomes" id="UP001281761"/>
    </source>
</evidence>
<accession>A0ABQ9X1Q7</accession>
<protein>
    <submittedName>
        <fullName evidence="2">Uncharacterized protein</fullName>
    </submittedName>
</protein>
<proteinExistence type="predicted"/>
<keyword evidence="3" id="KW-1185">Reference proteome</keyword>
<feature type="compositionally biased region" description="Polar residues" evidence="1">
    <location>
        <begin position="81"/>
        <end position="90"/>
    </location>
</feature>